<accession>A0A5B0GJ15</accession>
<dbReference type="CDD" id="cd17319">
    <property type="entry name" value="MFS_ExuT_GudP_like"/>
    <property type="match status" value="1"/>
</dbReference>
<evidence type="ECO:0000256" key="2">
    <source>
        <dbReference type="ARBA" id="ARBA00022692"/>
    </source>
</evidence>
<reference evidence="7 8" key="1">
    <citation type="submission" date="2019-08" db="EMBL/GenBank/DDBJ databases">
        <title>Paraburkholderia sp. DCY113.</title>
        <authorList>
            <person name="Kang J."/>
        </authorList>
    </citation>
    <scope>NUCLEOTIDE SEQUENCE [LARGE SCALE GENOMIC DNA]</scope>
    <source>
        <strain evidence="7 8">DCY113</strain>
    </source>
</reference>
<feature type="transmembrane region" description="Helical" evidence="5">
    <location>
        <begin position="228"/>
        <end position="246"/>
    </location>
</feature>
<dbReference type="GO" id="GO:0022857">
    <property type="term" value="F:transmembrane transporter activity"/>
    <property type="evidence" value="ECO:0007669"/>
    <property type="project" value="InterPro"/>
</dbReference>
<feature type="transmembrane region" description="Helical" evidence="5">
    <location>
        <begin position="149"/>
        <end position="169"/>
    </location>
</feature>
<dbReference type="Pfam" id="PF07690">
    <property type="entry name" value="MFS_1"/>
    <property type="match status" value="1"/>
</dbReference>
<proteinExistence type="predicted"/>
<evidence type="ECO:0000256" key="4">
    <source>
        <dbReference type="ARBA" id="ARBA00023136"/>
    </source>
</evidence>
<dbReference type="Proteomes" id="UP000325273">
    <property type="component" value="Unassembled WGS sequence"/>
</dbReference>
<gene>
    <name evidence="7" type="ORF">FVF58_36740</name>
</gene>
<evidence type="ECO:0000256" key="1">
    <source>
        <dbReference type="ARBA" id="ARBA00004141"/>
    </source>
</evidence>
<evidence type="ECO:0000256" key="3">
    <source>
        <dbReference type="ARBA" id="ARBA00022989"/>
    </source>
</evidence>
<name>A0A5B0GJ15_9BURK</name>
<feature type="transmembrane region" description="Helical" evidence="5">
    <location>
        <begin position="56"/>
        <end position="74"/>
    </location>
</feature>
<keyword evidence="3 5" id="KW-1133">Transmembrane helix</keyword>
<evidence type="ECO:0000313" key="8">
    <source>
        <dbReference type="Proteomes" id="UP000325273"/>
    </source>
</evidence>
<feature type="transmembrane region" description="Helical" evidence="5">
    <location>
        <begin position="322"/>
        <end position="343"/>
    </location>
</feature>
<dbReference type="PANTHER" id="PTHR11662:SF399">
    <property type="entry name" value="FI19708P1-RELATED"/>
    <property type="match status" value="1"/>
</dbReference>
<dbReference type="GO" id="GO:0016020">
    <property type="term" value="C:membrane"/>
    <property type="evidence" value="ECO:0007669"/>
    <property type="project" value="UniProtKB-SubCell"/>
</dbReference>
<protein>
    <submittedName>
        <fullName evidence="7">MFS transporter</fullName>
    </submittedName>
</protein>
<dbReference type="PANTHER" id="PTHR11662">
    <property type="entry name" value="SOLUTE CARRIER FAMILY 17"/>
    <property type="match status" value="1"/>
</dbReference>
<dbReference type="InterPro" id="IPR020846">
    <property type="entry name" value="MFS_dom"/>
</dbReference>
<dbReference type="InterPro" id="IPR036259">
    <property type="entry name" value="MFS_trans_sf"/>
</dbReference>
<evidence type="ECO:0000256" key="5">
    <source>
        <dbReference type="SAM" id="Phobius"/>
    </source>
</evidence>
<organism evidence="7 8">
    <name type="scientific">Paraburkholderia panacisoli</name>
    <dbReference type="NCBI Taxonomy" id="2603818"/>
    <lineage>
        <taxon>Bacteria</taxon>
        <taxon>Pseudomonadati</taxon>
        <taxon>Pseudomonadota</taxon>
        <taxon>Betaproteobacteria</taxon>
        <taxon>Burkholderiales</taxon>
        <taxon>Burkholderiaceae</taxon>
        <taxon>Paraburkholderia</taxon>
    </lineage>
</organism>
<keyword evidence="4 5" id="KW-0472">Membrane</keyword>
<feature type="transmembrane region" description="Helical" evidence="5">
    <location>
        <begin position="181"/>
        <end position="198"/>
    </location>
</feature>
<keyword evidence="2 5" id="KW-0812">Transmembrane</keyword>
<evidence type="ECO:0000313" key="7">
    <source>
        <dbReference type="EMBL" id="KAA1003404.1"/>
    </source>
</evidence>
<comment type="subcellular location">
    <subcellularLocation>
        <location evidence="1">Membrane</location>
        <topology evidence="1">Multi-pass membrane protein</topology>
    </subcellularLocation>
</comment>
<dbReference type="InterPro" id="IPR011701">
    <property type="entry name" value="MFS"/>
</dbReference>
<feature type="transmembrane region" description="Helical" evidence="5">
    <location>
        <begin position="94"/>
        <end position="119"/>
    </location>
</feature>
<comment type="caution">
    <text evidence="7">The sequence shown here is derived from an EMBL/GenBank/DDBJ whole genome shotgun (WGS) entry which is preliminary data.</text>
</comment>
<dbReference type="AlphaFoldDB" id="A0A5B0GJ15"/>
<keyword evidence="8" id="KW-1185">Reference proteome</keyword>
<evidence type="ECO:0000259" key="6">
    <source>
        <dbReference type="PROSITE" id="PS50850"/>
    </source>
</evidence>
<feature type="transmembrane region" description="Helical" evidence="5">
    <location>
        <begin position="355"/>
        <end position="378"/>
    </location>
</feature>
<sequence>MRRQGTKQSWKGHMNSSDKYKVLLMIWMLQFVNYLDRINLSIAAPTMMKELSIRPALFGVVLAAFSLGYAVAQIPGGVLADRFGAKSLLIASPILWSVFTGMTGFVASFIALAIVRVLFGAAEGLSNGASFKLIGDYFPSHERSAANGAYLSALALGPAFIAPVAVWFLTHVGWQGMFRWLALPGFVMALLIFFVIPCRSRDTAISREGAEAPAESGRFVDVTRMPTSWLILIAYMAFNIAFWGYLGWMPSYLSLSRHIELKALGFAASVPYLAGTVGMFVFGWLGSKVLYRHRCVLIAAIYLCTAVCLYVTYNVATAQASIVGLSAAGFFLYGGFGPVWSVVLDLTPGNLRGAFSGFVNCGGQIGGFFAPIIVGWLVGATGSFTGGFLFMIGALLVAALCFVALQAVKRDWPMRPGAAIAV</sequence>
<dbReference type="InterPro" id="IPR050382">
    <property type="entry name" value="MFS_Na/Anion_cotransporter"/>
</dbReference>
<feature type="transmembrane region" description="Helical" evidence="5">
    <location>
        <begin position="266"/>
        <end position="285"/>
    </location>
</feature>
<feature type="domain" description="Major facilitator superfamily (MFS) profile" evidence="6">
    <location>
        <begin position="22"/>
        <end position="410"/>
    </location>
</feature>
<feature type="transmembrane region" description="Helical" evidence="5">
    <location>
        <begin position="384"/>
        <end position="405"/>
    </location>
</feature>
<dbReference type="EMBL" id="VTUZ01000036">
    <property type="protein sequence ID" value="KAA1003404.1"/>
    <property type="molecule type" value="Genomic_DNA"/>
</dbReference>
<dbReference type="PROSITE" id="PS50850">
    <property type="entry name" value="MFS"/>
    <property type="match status" value="1"/>
</dbReference>
<dbReference type="SUPFAM" id="SSF103473">
    <property type="entry name" value="MFS general substrate transporter"/>
    <property type="match status" value="1"/>
</dbReference>
<dbReference type="Gene3D" id="1.20.1250.20">
    <property type="entry name" value="MFS general substrate transporter like domains"/>
    <property type="match status" value="2"/>
</dbReference>
<feature type="transmembrane region" description="Helical" evidence="5">
    <location>
        <begin position="297"/>
        <end position="316"/>
    </location>
</feature>